<keyword evidence="1" id="KW-0547">Nucleotide-binding</keyword>
<evidence type="ECO:0000313" key="4">
    <source>
        <dbReference type="EMBL" id="CAK0829864.1"/>
    </source>
</evidence>
<dbReference type="Gene3D" id="3.40.50.300">
    <property type="entry name" value="P-loop containing nucleotide triphosphate hydrolases"/>
    <property type="match status" value="1"/>
</dbReference>
<dbReference type="PANTHER" id="PTHR24223">
    <property type="entry name" value="ATP-BINDING CASSETTE SUB-FAMILY C"/>
    <property type="match status" value="1"/>
</dbReference>
<dbReference type="SUPFAM" id="SSF52540">
    <property type="entry name" value="P-loop containing nucleoside triphosphate hydrolases"/>
    <property type="match status" value="1"/>
</dbReference>
<dbReference type="InterPro" id="IPR050173">
    <property type="entry name" value="ABC_transporter_C-like"/>
</dbReference>
<evidence type="ECO:0000256" key="2">
    <source>
        <dbReference type="ARBA" id="ARBA00022840"/>
    </source>
</evidence>
<dbReference type="Pfam" id="PF00005">
    <property type="entry name" value="ABC_tran"/>
    <property type="match status" value="1"/>
</dbReference>
<keyword evidence="2" id="KW-0067">ATP-binding</keyword>
<gene>
    <name evidence="4" type="ORF">PCOR1329_LOCUS28669</name>
</gene>
<feature type="domain" description="ABC transporter" evidence="3">
    <location>
        <begin position="2"/>
        <end position="86"/>
    </location>
</feature>
<dbReference type="InterPro" id="IPR027417">
    <property type="entry name" value="P-loop_NTPase"/>
</dbReference>
<proteinExistence type="predicted"/>
<sequence>MPQDSWLFTGTVRSNLDMGNEHTDEELWKVISQAKLDNVAKGWWLGLDHEVHEKGGNLSAGTCQLLCLARVLLKRPKILFLDEATASVDIETDKLVQETIRSPGVLPPDCSIVTVAHRLHTVIDYDKIVVLSLGKVVEEGSPHELLQKEGHFASFVKDTGASSAKELERRAALAHGAAAPEASP</sequence>
<comment type="caution">
    <text evidence="4">The sequence shown here is derived from an EMBL/GenBank/DDBJ whole genome shotgun (WGS) entry which is preliminary data.</text>
</comment>
<evidence type="ECO:0000313" key="5">
    <source>
        <dbReference type="Proteomes" id="UP001189429"/>
    </source>
</evidence>
<reference evidence="4" key="1">
    <citation type="submission" date="2023-10" db="EMBL/GenBank/DDBJ databases">
        <authorList>
            <person name="Chen Y."/>
            <person name="Shah S."/>
            <person name="Dougan E. K."/>
            <person name="Thang M."/>
            <person name="Chan C."/>
        </authorList>
    </citation>
    <scope>NUCLEOTIDE SEQUENCE [LARGE SCALE GENOMIC DNA]</scope>
</reference>
<name>A0ABN9SCZ5_9DINO</name>
<organism evidence="4 5">
    <name type="scientific">Prorocentrum cordatum</name>
    <dbReference type="NCBI Taxonomy" id="2364126"/>
    <lineage>
        <taxon>Eukaryota</taxon>
        <taxon>Sar</taxon>
        <taxon>Alveolata</taxon>
        <taxon>Dinophyceae</taxon>
        <taxon>Prorocentrales</taxon>
        <taxon>Prorocentraceae</taxon>
        <taxon>Prorocentrum</taxon>
    </lineage>
</organism>
<dbReference type="EMBL" id="CAUYUJ010010627">
    <property type="protein sequence ID" value="CAK0829864.1"/>
    <property type="molecule type" value="Genomic_DNA"/>
</dbReference>
<protein>
    <recommendedName>
        <fullName evidence="3">ABC transporter domain-containing protein</fullName>
    </recommendedName>
</protein>
<dbReference type="InterPro" id="IPR003439">
    <property type="entry name" value="ABC_transporter-like_ATP-bd"/>
</dbReference>
<evidence type="ECO:0000259" key="3">
    <source>
        <dbReference type="Pfam" id="PF00005"/>
    </source>
</evidence>
<accession>A0ABN9SCZ5</accession>
<evidence type="ECO:0000256" key="1">
    <source>
        <dbReference type="ARBA" id="ARBA00022741"/>
    </source>
</evidence>
<dbReference type="Proteomes" id="UP001189429">
    <property type="component" value="Unassembled WGS sequence"/>
</dbReference>
<keyword evidence="5" id="KW-1185">Reference proteome</keyword>